<dbReference type="STRING" id="1890683.A0A427YFU9"/>
<dbReference type="GO" id="GO:0032210">
    <property type="term" value="P:regulation of telomere maintenance via telomerase"/>
    <property type="evidence" value="ECO:0007669"/>
    <property type="project" value="TreeGrafter"/>
</dbReference>
<dbReference type="PANTHER" id="PTHR14513">
    <property type="entry name" value="PROTECTION OF TELOMERES 1"/>
    <property type="match status" value="1"/>
</dbReference>
<dbReference type="AlphaFoldDB" id="A0A427YFU9"/>
<dbReference type="InterPro" id="IPR011564">
    <property type="entry name" value="Telomer_end-bd_POT1/Cdc13"/>
</dbReference>
<dbReference type="Pfam" id="PF02765">
    <property type="entry name" value="POT1"/>
    <property type="match status" value="1"/>
</dbReference>
<keyword evidence="4" id="KW-0238">DNA-binding</keyword>
<dbReference type="Proteomes" id="UP000279259">
    <property type="component" value="Unassembled WGS sequence"/>
</dbReference>
<evidence type="ECO:0000259" key="6">
    <source>
        <dbReference type="SMART" id="SM00976"/>
    </source>
</evidence>
<protein>
    <recommendedName>
        <fullName evidence="6">Telomeric single stranded DNA binding POT1/Cdc13 domain-containing protein</fullName>
    </recommendedName>
</protein>
<evidence type="ECO:0000256" key="3">
    <source>
        <dbReference type="ARBA" id="ARBA00022895"/>
    </source>
</evidence>
<feature type="domain" description="Telomeric single stranded DNA binding POT1/Cdc13" evidence="6">
    <location>
        <begin position="490"/>
        <end position="627"/>
    </location>
</feature>
<dbReference type="EMBL" id="RSCD01000011">
    <property type="protein sequence ID" value="RSH90049.1"/>
    <property type="molecule type" value="Genomic_DNA"/>
</dbReference>
<evidence type="ECO:0000313" key="7">
    <source>
        <dbReference type="EMBL" id="RSH90049.1"/>
    </source>
</evidence>
<sequence length="1051" mass="113148">MPPPVPPSGPFGSTNPISPTQFLPGGTLPPSTHLEGRLLFLHETPADALTFTLRCPLAAPNPVQAVYVAHPQNDVSRVKIMVRPSASFLRARKPGLERTSNPLTASVDKAVGDVERSDGVEVCLKEERERIKRLLNRNVRVTVGGMTVITMELGAKTATVQGSGPIWLQEGAKAPISLFDGEPARTVSQHLHRPTSDGSMGRHLGNTPSWYHTPTNSSQITTSPAQPSLVAPPQRVPAQARSTAPALGSGPPHPRAAIKLTSDDIVSSAGPSRLQPVSAFALSNPPALPSRSYASKPVPAPVPAPAPAPVAIRLPSHAARTSKRPSPPGNTVAGPSEKRARVDEQTTASPTMMTAMTGATVHLGPSATGWTDRPPSPPAGRHLLPNSESSGDAGASQRGAGITSSDPEYGIPAIDPSVDGANPSREPDAQLIAEATEKRDPDPASRRSEVETRARQEAQERVEAETEQRSREAVDAERLKRGFFSGSRVYSCLAILRPAQGVNLCGVVLEVSPVKRTRTGDSIVNLVLTDPSNYKGTIDAENFVLTIFRSREAELPLNVVPGTPILVRDVKVTIFKDKPKGQIFTREGTWATLQGGKDLVIGDPARMHPPPGPAEVQRLAALWMWWCAEQGVSHVTGASVTGARSGAGAGNQRVSWDSDVQAGKAGKVTLGDVRHGMFFEAVFKILHLNINAQNRTPALELYVTDGTVSPHALRNFHNVEPRDLPRSAVYTIHVMDRPPDAELPSYQEGNFLHPRNLVGKMYQGELEIKWSNKITPDQLERNWRERRIHVLPKEDPRAREIEMRIRALKNGEQPAVASQETPAEGPVDVLSARPDPAGEHAQVPSVPLATHLSTIFTNPIAHPLTPLANVLKNYTVPNRFRVRARVLSIHPRGVQGDSLVQRHCALNKQAFSGPFCGSCNDTSLKHASYRYRFVVVLESSDITTTAAENGTTPAGATLPVIIADEEAESFLPPLPPMDGSTNPNDIKKKDAQIRRCCEDAEAILMGGRFDGERTRPVIEWGVESLVVKEPKRGKGEGKGVVAFRVCGMKGA</sequence>
<evidence type="ECO:0000256" key="2">
    <source>
        <dbReference type="ARBA" id="ARBA00022454"/>
    </source>
</evidence>
<name>A0A427YFU9_9TREE</name>
<gene>
    <name evidence="7" type="ORF">EHS25_001382</name>
</gene>
<accession>A0A427YFU9</accession>
<comment type="subcellular location">
    <subcellularLocation>
        <location evidence="1">Chromosome</location>
        <location evidence="1">Telomere</location>
    </subcellularLocation>
</comment>
<feature type="compositionally biased region" description="Polar residues" evidence="5">
    <location>
        <begin position="206"/>
        <end position="226"/>
    </location>
</feature>
<dbReference type="GO" id="GO:0010521">
    <property type="term" value="F:telomerase inhibitor activity"/>
    <property type="evidence" value="ECO:0007669"/>
    <property type="project" value="TreeGrafter"/>
</dbReference>
<dbReference type="Gene3D" id="2.40.50.140">
    <property type="entry name" value="Nucleic acid-binding proteins"/>
    <property type="match status" value="2"/>
</dbReference>
<feature type="region of interest" description="Disordered" evidence="5">
    <location>
        <begin position="187"/>
        <end position="257"/>
    </location>
</feature>
<evidence type="ECO:0000256" key="1">
    <source>
        <dbReference type="ARBA" id="ARBA00004574"/>
    </source>
</evidence>
<dbReference type="InterPro" id="IPR028389">
    <property type="entry name" value="POT1"/>
</dbReference>
<evidence type="ECO:0000256" key="5">
    <source>
        <dbReference type="SAM" id="MobiDB-lite"/>
    </source>
</evidence>
<keyword evidence="2" id="KW-0158">Chromosome</keyword>
<evidence type="ECO:0000313" key="8">
    <source>
        <dbReference type="Proteomes" id="UP000279259"/>
    </source>
</evidence>
<feature type="region of interest" description="Disordered" evidence="5">
    <location>
        <begin position="1"/>
        <end position="26"/>
    </location>
</feature>
<feature type="compositionally biased region" description="Low complexity" evidence="5">
    <location>
        <begin position="346"/>
        <end position="360"/>
    </location>
</feature>
<proteinExistence type="predicted"/>
<feature type="region of interest" description="Disordered" evidence="5">
    <location>
        <begin position="317"/>
        <end position="473"/>
    </location>
</feature>
<dbReference type="GO" id="GO:0098505">
    <property type="term" value="F:G-rich strand telomeric DNA binding"/>
    <property type="evidence" value="ECO:0007669"/>
    <property type="project" value="TreeGrafter"/>
</dbReference>
<keyword evidence="3" id="KW-0779">Telomere</keyword>
<dbReference type="GO" id="GO:0016233">
    <property type="term" value="P:telomere capping"/>
    <property type="evidence" value="ECO:0007669"/>
    <property type="project" value="TreeGrafter"/>
</dbReference>
<feature type="compositionally biased region" description="Basic and acidic residues" evidence="5">
    <location>
        <begin position="435"/>
        <end position="473"/>
    </location>
</feature>
<comment type="caution">
    <text evidence="7">The sequence shown here is derived from an EMBL/GenBank/DDBJ whole genome shotgun (WGS) entry which is preliminary data.</text>
</comment>
<dbReference type="PANTHER" id="PTHR14513:SF0">
    <property type="entry name" value="PROTECTION OF TELOMERES PROTEIN 1"/>
    <property type="match status" value="1"/>
</dbReference>
<dbReference type="GO" id="GO:0000783">
    <property type="term" value="C:nuclear telomere cap complex"/>
    <property type="evidence" value="ECO:0007669"/>
    <property type="project" value="TreeGrafter"/>
</dbReference>
<dbReference type="SMART" id="SM00976">
    <property type="entry name" value="Telo_bind"/>
    <property type="match status" value="1"/>
</dbReference>
<evidence type="ECO:0000256" key="4">
    <source>
        <dbReference type="ARBA" id="ARBA00023125"/>
    </source>
</evidence>
<dbReference type="SUPFAM" id="SSF50249">
    <property type="entry name" value="Nucleic acid-binding proteins"/>
    <property type="match status" value="1"/>
</dbReference>
<dbReference type="InterPro" id="IPR012340">
    <property type="entry name" value="NA-bd_OB-fold"/>
</dbReference>
<keyword evidence="8" id="KW-1185">Reference proteome</keyword>
<dbReference type="OrthoDB" id="2186770at2759"/>
<organism evidence="7 8">
    <name type="scientific">Saitozyma podzolica</name>
    <dbReference type="NCBI Taxonomy" id="1890683"/>
    <lineage>
        <taxon>Eukaryota</taxon>
        <taxon>Fungi</taxon>
        <taxon>Dikarya</taxon>
        <taxon>Basidiomycota</taxon>
        <taxon>Agaricomycotina</taxon>
        <taxon>Tremellomycetes</taxon>
        <taxon>Tremellales</taxon>
        <taxon>Trimorphomycetaceae</taxon>
        <taxon>Saitozyma</taxon>
    </lineage>
</organism>
<reference evidence="7 8" key="1">
    <citation type="submission" date="2018-11" db="EMBL/GenBank/DDBJ databases">
        <title>Genome sequence of Saitozyma podzolica DSM 27192.</title>
        <authorList>
            <person name="Aliyu H."/>
            <person name="Gorte O."/>
            <person name="Ochsenreither K."/>
        </authorList>
    </citation>
    <scope>NUCLEOTIDE SEQUENCE [LARGE SCALE GENOMIC DNA]</scope>
    <source>
        <strain evidence="7 8">DSM 27192</strain>
    </source>
</reference>